<name>A0A9X3AGK5_9PSEU</name>
<protein>
    <submittedName>
        <fullName evidence="1">Uncharacterized protein</fullName>
    </submittedName>
</protein>
<keyword evidence="2" id="KW-1185">Reference proteome</keyword>
<dbReference type="RefSeq" id="WP_259625250.1">
    <property type="nucleotide sequence ID" value="NZ_JANYMP010000011.1"/>
</dbReference>
<accession>A0A9X3AGK5</accession>
<evidence type="ECO:0000313" key="2">
    <source>
        <dbReference type="Proteomes" id="UP001141259"/>
    </source>
</evidence>
<gene>
    <name evidence="1" type="ORF">NZH93_23035</name>
</gene>
<dbReference type="Proteomes" id="UP001141259">
    <property type="component" value="Unassembled WGS sequence"/>
</dbReference>
<dbReference type="AlphaFoldDB" id="A0A9X3AGK5"/>
<proteinExistence type="predicted"/>
<comment type="caution">
    <text evidence="1">The sequence shown here is derived from an EMBL/GenBank/DDBJ whole genome shotgun (WGS) entry which is preliminary data.</text>
</comment>
<evidence type="ECO:0000313" key="1">
    <source>
        <dbReference type="EMBL" id="MCS7479746.1"/>
    </source>
</evidence>
<organism evidence="1 2">
    <name type="scientific">Umezawaea endophytica</name>
    <dbReference type="NCBI Taxonomy" id="1654476"/>
    <lineage>
        <taxon>Bacteria</taxon>
        <taxon>Bacillati</taxon>
        <taxon>Actinomycetota</taxon>
        <taxon>Actinomycetes</taxon>
        <taxon>Pseudonocardiales</taxon>
        <taxon>Pseudonocardiaceae</taxon>
        <taxon>Umezawaea</taxon>
    </lineage>
</organism>
<reference evidence="1" key="1">
    <citation type="submission" date="2022-08" db="EMBL/GenBank/DDBJ databases">
        <authorList>
            <person name="Tistechok S."/>
            <person name="Samborskyy M."/>
            <person name="Roman I."/>
        </authorList>
    </citation>
    <scope>NUCLEOTIDE SEQUENCE</scope>
    <source>
        <strain evidence="1">DSM 103496</strain>
    </source>
</reference>
<dbReference type="EMBL" id="JANYMP010000011">
    <property type="protein sequence ID" value="MCS7479746.1"/>
    <property type="molecule type" value="Genomic_DNA"/>
</dbReference>
<sequence>METAQVMDAALRKAAALWVAVPGRRGRLVWALWRDGSVWVAVGGDQEVPGLTDDQAVTITVRSPTTHSFLLETPATAHLVEPDEDTAAALRAARLNGPAAWTEVYRLDLP</sequence>